<comment type="similarity">
    <text evidence="2 5">Belongs to the DegT/DnrJ/EryC1 family.</text>
</comment>
<dbReference type="GO" id="GO:0000271">
    <property type="term" value="P:polysaccharide biosynthetic process"/>
    <property type="evidence" value="ECO:0007669"/>
    <property type="project" value="TreeGrafter"/>
</dbReference>
<evidence type="ECO:0000256" key="4">
    <source>
        <dbReference type="PIRSR" id="PIRSR000390-2"/>
    </source>
</evidence>
<dbReference type="EMBL" id="FXTB01000002">
    <property type="protein sequence ID" value="SMO49961.1"/>
    <property type="molecule type" value="Genomic_DNA"/>
</dbReference>
<dbReference type="PANTHER" id="PTHR30244">
    <property type="entry name" value="TRANSAMINASE"/>
    <property type="match status" value="1"/>
</dbReference>
<evidence type="ECO:0000256" key="3">
    <source>
        <dbReference type="PIRSR" id="PIRSR000390-1"/>
    </source>
</evidence>
<dbReference type="CDD" id="cd00616">
    <property type="entry name" value="AHBA_syn"/>
    <property type="match status" value="1"/>
</dbReference>
<keyword evidence="1 4" id="KW-0663">Pyridoxal phosphate</keyword>
<feature type="modified residue" description="N6-(pyridoxal phosphate)lysine" evidence="4">
    <location>
        <position position="199"/>
    </location>
</feature>
<proteinExistence type="inferred from homology"/>
<accession>A0A521BTC4</accession>
<dbReference type="Pfam" id="PF01041">
    <property type="entry name" value="DegT_DnrJ_EryC1"/>
    <property type="match status" value="1"/>
</dbReference>
<dbReference type="GO" id="GO:0030170">
    <property type="term" value="F:pyridoxal phosphate binding"/>
    <property type="evidence" value="ECO:0007669"/>
    <property type="project" value="TreeGrafter"/>
</dbReference>
<name>A0A521BTC4_SACCC</name>
<evidence type="ECO:0000256" key="1">
    <source>
        <dbReference type="ARBA" id="ARBA00022898"/>
    </source>
</evidence>
<dbReference type="InterPro" id="IPR015424">
    <property type="entry name" value="PyrdxlP-dep_Trfase"/>
</dbReference>
<dbReference type="InterPro" id="IPR000653">
    <property type="entry name" value="DegT/StrS_aminotransferase"/>
</dbReference>
<dbReference type="Proteomes" id="UP000319040">
    <property type="component" value="Unassembled WGS sequence"/>
</dbReference>
<protein>
    <submittedName>
        <fullName evidence="6">dTDP-4-amino-4,6-dideoxygalactose transaminase</fullName>
    </submittedName>
</protein>
<dbReference type="OrthoDB" id="9810913at2"/>
<feature type="active site" description="Proton acceptor" evidence="3">
    <location>
        <position position="199"/>
    </location>
</feature>
<dbReference type="SUPFAM" id="SSF53383">
    <property type="entry name" value="PLP-dependent transferases"/>
    <property type="match status" value="1"/>
</dbReference>
<evidence type="ECO:0000256" key="2">
    <source>
        <dbReference type="ARBA" id="ARBA00037999"/>
    </source>
</evidence>
<evidence type="ECO:0000256" key="5">
    <source>
        <dbReference type="RuleBase" id="RU004508"/>
    </source>
</evidence>
<evidence type="ECO:0000313" key="7">
    <source>
        <dbReference type="Proteomes" id="UP000319040"/>
    </source>
</evidence>
<dbReference type="RefSeq" id="WP_142532356.1">
    <property type="nucleotide sequence ID" value="NZ_FXTB01000002.1"/>
</dbReference>
<dbReference type="PANTHER" id="PTHR30244:SF36">
    <property type="entry name" value="3-OXO-GLUCOSE-6-PHOSPHATE:GLUTAMATE AMINOTRANSFERASE"/>
    <property type="match status" value="1"/>
</dbReference>
<dbReference type="Gene3D" id="3.90.1150.10">
    <property type="entry name" value="Aspartate Aminotransferase, domain 1"/>
    <property type="match status" value="1"/>
</dbReference>
<dbReference type="InterPro" id="IPR015422">
    <property type="entry name" value="PyrdxlP-dep_Trfase_small"/>
</dbReference>
<dbReference type="AlphaFoldDB" id="A0A521BTC4"/>
<keyword evidence="7" id="KW-1185">Reference proteome</keyword>
<dbReference type="GO" id="GO:0008483">
    <property type="term" value="F:transaminase activity"/>
    <property type="evidence" value="ECO:0007669"/>
    <property type="project" value="TreeGrafter"/>
</dbReference>
<dbReference type="InterPro" id="IPR015421">
    <property type="entry name" value="PyrdxlP-dep_Trfase_major"/>
</dbReference>
<organism evidence="6 7">
    <name type="scientific">Saccharicrinis carchari</name>
    <dbReference type="NCBI Taxonomy" id="1168039"/>
    <lineage>
        <taxon>Bacteria</taxon>
        <taxon>Pseudomonadati</taxon>
        <taxon>Bacteroidota</taxon>
        <taxon>Bacteroidia</taxon>
        <taxon>Marinilabiliales</taxon>
        <taxon>Marinilabiliaceae</taxon>
        <taxon>Saccharicrinis</taxon>
    </lineage>
</organism>
<reference evidence="6 7" key="1">
    <citation type="submission" date="2017-05" db="EMBL/GenBank/DDBJ databases">
        <authorList>
            <person name="Varghese N."/>
            <person name="Submissions S."/>
        </authorList>
    </citation>
    <scope>NUCLEOTIDE SEQUENCE [LARGE SCALE GENOMIC DNA]</scope>
    <source>
        <strain evidence="6 7">DSM 27040</strain>
    </source>
</reference>
<sequence length="381" mass="43091">MTKFLDIQKITASYQPDLSNAVKRVIDSGWFLLGEETQHFEQEYAHYIGTFNCIGTANGLDALRLILKAYIQLGIMHEGDEILVPANTYIASILAITDNKLKPVLVEPEINTYNLDVSLIEQSITPKTKAIMVVHLYGQLCWSEELEQLAKKYQLKIIEDNAQAAGAQITYTPLGTQRSALVRSGALGHAAGHSFYPGKNLGALGDGGAVTTNDKELANTVRALGNYGSAKKYINDYKGLNSRLDEIQAAVLRVKLKRLDQDNQHRREIAHYYMKNIKHRDVILPLPFTPHSSHNALSHVWHLFVIRHPERDRLQQYMTENGIQTLIHYPIPPHKQKAYREWNAHSYPVSEKIHRHVLSLPISQVMSMEEVKKVVDVINGF</sequence>
<dbReference type="Gene3D" id="3.40.640.10">
    <property type="entry name" value="Type I PLP-dependent aspartate aminotransferase-like (Major domain)"/>
    <property type="match status" value="1"/>
</dbReference>
<gene>
    <name evidence="6" type="ORF">SAMN06265379_10233</name>
</gene>
<dbReference type="PIRSF" id="PIRSF000390">
    <property type="entry name" value="PLP_StrS"/>
    <property type="match status" value="1"/>
</dbReference>
<evidence type="ECO:0000313" key="6">
    <source>
        <dbReference type="EMBL" id="SMO49961.1"/>
    </source>
</evidence>